<feature type="region of interest" description="Disordered" evidence="1">
    <location>
        <begin position="52"/>
        <end position="136"/>
    </location>
</feature>
<dbReference type="Proteomes" id="UP001172155">
    <property type="component" value="Unassembled WGS sequence"/>
</dbReference>
<comment type="caution">
    <text evidence="2">The sequence shown here is derived from an EMBL/GenBank/DDBJ whole genome shotgun (WGS) entry which is preliminary data.</text>
</comment>
<reference evidence="2" key="1">
    <citation type="submission" date="2023-06" db="EMBL/GenBank/DDBJ databases">
        <title>Genome-scale phylogeny and comparative genomics of the fungal order Sordariales.</title>
        <authorList>
            <consortium name="Lawrence Berkeley National Laboratory"/>
            <person name="Hensen N."/>
            <person name="Bonometti L."/>
            <person name="Westerberg I."/>
            <person name="Brannstrom I.O."/>
            <person name="Guillou S."/>
            <person name="Cros-Aarteil S."/>
            <person name="Calhoun S."/>
            <person name="Haridas S."/>
            <person name="Kuo A."/>
            <person name="Mondo S."/>
            <person name="Pangilinan J."/>
            <person name="Riley R."/>
            <person name="LaButti K."/>
            <person name="Andreopoulos B."/>
            <person name="Lipzen A."/>
            <person name="Chen C."/>
            <person name="Yanf M."/>
            <person name="Daum C."/>
            <person name="Ng V."/>
            <person name="Clum A."/>
            <person name="Steindorff A."/>
            <person name="Ohm R."/>
            <person name="Martin F."/>
            <person name="Silar P."/>
            <person name="Natvig D."/>
            <person name="Lalanne C."/>
            <person name="Gautier V."/>
            <person name="Ament-velasquez S.L."/>
            <person name="Kruys A."/>
            <person name="Hutchinson M.I."/>
            <person name="Powell A.J."/>
            <person name="Barry K."/>
            <person name="Miller A.N."/>
            <person name="Grigoriev I.V."/>
            <person name="Debuchy R."/>
            <person name="Gladieux P."/>
            <person name="Thoren M.H."/>
            <person name="Johannesson H."/>
        </authorList>
    </citation>
    <scope>NUCLEOTIDE SEQUENCE</scope>
    <source>
        <strain evidence="2">SMH3187-1</strain>
    </source>
</reference>
<evidence type="ECO:0000256" key="1">
    <source>
        <dbReference type="SAM" id="MobiDB-lite"/>
    </source>
</evidence>
<evidence type="ECO:0000313" key="3">
    <source>
        <dbReference type="Proteomes" id="UP001172155"/>
    </source>
</evidence>
<name>A0AA40F1M3_9PEZI</name>
<gene>
    <name evidence="2" type="ORF">B0T18DRAFT_287988</name>
</gene>
<organism evidence="2 3">
    <name type="scientific">Schizothecium vesticola</name>
    <dbReference type="NCBI Taxonomy" id="314040"/>
    <lineage>
        <taxon>Eukaryota</taxon>
        <taxon>Fungi</taxon>
        <taxon>Dikarya</taxon>
        <taxon>Ascomycota</taxon>
        <taxon>Pezizomycotina</taxon>
        <taxon>Sordariomycetes</taxon>
        <taxon>Sordariomycetidae</taxon>
        <taxon>Sordariales</taxon>
        <taxon>Schizotheciaceae</taxon>
        <taxon>Schizothecium</taxon>
    </lineage>
</organism>
<feature type="compositionally biased region" description="Polar residues" evidence="1">
    <location>
        <begin position="125"/>
        <end position="136"/>
    </location>
</feature>
<proteinExistence type="predicted"/>
<dbReference type="AlphaFoldDB" id="A0AA40F1M3"/>
<feature type="non-terminal residue" evidence="2">
    <location>
        <position position="1"/>
    </location>
</feature>
<sequence length="136" mass="13957">TRRPHPHSTTRRLVTSTAYSTTVQTITACAPGVKNCPGHVVTRTIAVSTTICPVTTDGPEPTHPGGGAGWPKPSGEPSRGSGPNSWGPKPSGEPSRGPGPNSWGPKPTDEPSRGPGPHSWGPKPSVTNAPFSTVTI</sequence>
<evidence type="ECO:0000313" key="2">
    <source>
        <dbReference type="EMBL" id="KAK0749543.1"/>
    </source>
</evidence>
<dbReference type="EMBL" id="JAUKUD010000003">
    <property type="protein sequence ID" value="KAK0749543.1"/>
    <property type="molecule type" value="Genomic_DNA"/>
</dbReference>
<accession>A0AA40F1M3</accession>
<protein>
    <submittedName>
        <fullName evidence="2">Uncharacterized protein</fullName>
    </submittedName>
</protein>
<keyword evidence="3" id="KW-1185">Reference proteome</keyword>
<feature type="non-terminal residue" evidence="2">
    <location>
        <position position="136"/>
    </location>
</feature>